<accession>A0A1M7IHW5</accession>
<dbReference type="RefSeq" id="WP_073036999.1">
    <property type="nucleotide sequence ID" value="NZ_BMLR01000015.1"/>
</dbReference>
<protein>
    <submittedName>
        <fullName evidence="3">YrhK-like protein</fullName>
    </submittedName>
</protein>
<feature type="transmembrane region" description="Helical" evidence="1">
    <location>
        <begin position="52"/>
        <end position="70"/>
    </location>
</feature>
<gene>
    <name evidence="3" type="ORF">SAMN05444398_11588</name>
</gene>
<dbReference type="Proteomes" id="UP000183974">
    <property type="component" value="Unassembled WGS sequence"/>
</dbReference>
<evidence type="ECO:0000256" key="1">
    <source>
        <dbReference type="SAM" id="Phobius"/>
    </source>
</evidence>
<dbReference type="OrthoDB" id="5862062at2"/>
<keyword evidence="4" id="KW-1185">Reference proteome</keyword>
<keyword evidence="1" id="KW-1133">Transmembrane helix</keyword>
<sequence>MHLFTNEARQRNAETRKVYAAYEIAHTAVDFVAAICFLIGSILFLWPVYEIPAVWLFIVGSVFFCLKPTLRLSREIHLWRMGRLDTLAERAGD</sequence>
<dbReference type="STRING" id="337701.SAMN05444398_11588"/>
<reference evidence="3 4" key="1">
    <citation type="submission" date="2016-11" db="EMBL/GenBank/DDBJ databases">
        <authorList>
            <person name="Jaros S."/>
            <person name="Januszkiewicz K."/>
            <person name="Wedrychowicz H."/>
        </authorList>
    </citation>
    <scope>NUCLEOTIDE SEQUENCE [LARGE SCALE GENOMIC DNA]</scope>
    <source>
        <strain evidence="3 4">DSM 29589</strain>
    </source>
</reference>
<organism evidence="3 4">
    <name type="scientific">Roseovarius pacificus</name>
    <dbReference type="NCBI Taxonomy" id="337701"/>
    <lineage>
        <taxon>Bacteria</taxon>
        <taxon>Pseudomonadati</taxon>
        <taxon>Pseudomonadota</taxon>
        <taxon>Alphaproteobacteria</taxon>
        <taxon>Rhodobacterales</taxon>
        <taxon>Roseobacteraceae</taxon>
        <taxon>Roseovarius</taxon>
    </lineage>
</organism>
<evidence type="ECO:0000313" key="3">
    <source>
        <dbReference type="EMBL" id="SHM40265.1"/>
    </source>
</evidence>
<dbReference type="InterPro" id="IPR025424">
    <property type="entry name" value="YrhK_domain"/>
</dbReference>
<keyword evidence="1" id="KW-0812">Transmembrane</keyword>
<dbReference type="EMBL" id="FRBR01000015">
    <property type="protein sequence ID" value="SHM40265.1"/>
    <property type="molecule type" value="Genomic_DNA"/>
</dbReference>
<evidence type="ECO:0000259" key="2">
    <source>
        <dbReference type="Pfam" id="PF14145"/>
    </source>
</evidence>
<feature type="domain" description="YrhK" evidence="2">
    <location>
        <begin position="21"/>
        <end position="76"/>
    </location>
</feature>
<keyword evidence="1" id="KW-0472">Membrane</keyword>
<proteinExistence type="predicted"/>
<dbReference type="AlphaFoldDB" id="A0A1M7IHW5"/>
<evidence type="ECO:0000313" key="4">
    <source>
        <dbReference type="Proteomes" id="UP000183974"/>
    </source>
</evidence>
<name>A0A1M7IHW5_9RHOB</name>
<dbReference type="Pfam" id="PF14145">
    <property type="entry name" value="YrhK"/>
    <property type="match status" value="1"/>
</dbReference>
<feature type="transmembrane region" description="Helical" evidence="1">
    <location>
        <begin position="21"/>
        <end position="46"/>
    </location>
</feature>